<dbReference type="InterPro" id="IPR011009">
    <property type="entry name" value="Kinase-like_dom_sf"/>
</dbReference>
<evidence type="ECO:0000313" key="8">
    <source>
        <dbReference type="Proteomes" id="UP001175271"/>
    </source>
</evidence>
<dbReference type="EC" id="2.7.11.1" evidence="1"/>
<comment type="caution">
    <text evidence="7">The sequence shown here is derived from an EMBL/GenBank/DDBJ whole genome shotgun (WGS) entry which is preliminary data.</text>
</comment>
<feature type="compositionally biased region" description="Basic and acidic residues" evidence="5">
    <location>
        <begin position="10"/>
        <end position="24"/>
    </location>
</feature>
<dbReference type="PROSITE" id="PS00108">
    <property type="entry name" value="PROTEIN_KINASE_ST"/>
    <property type="match status" value="1"/>
</dbReference>
<evidence type="ECO:0000256" key="5">
    <source>
        <dbReference type="SAM" id="MobiDB-lite"/>
    </source>
</evidence>
<dbReference type="EMBL" id="JAUCMV010000004">
    <property type="protein sequence ID" value="KAK0406442.1"/>
    <property type="molecule type" value="Genomic_DNA"/>
</dbReference>
<proteinExistence type="predicted"/>
<evidence type="ECO:0000256" key="3">
    <source>
        <dbReference type="ARBA" id="ARBA00022840"/>
    </source>
</evidence>
<sequence length="530" mass="59778">MVKASTVIRSTDKRTVKKTIKDGELVSQEQANNDKPKGGAGAKEGIGSADEGPKDLNEELAKENKACDQGARKSKKDLNEAKKAEHKDVRILKSGGGKHRKISRKMSADDEAAAAENNEKRRISVTKVKLKKKTKKKTSVQTEGCTDNKIYTSGAVVNTNKRNILSTDDPSIELTVMAMYDKTCKVGDNQVVLYKCIKKLGSGAFGDVYKVSKLPKLEIKDVEYAMKTEDEKGKDKLKLECDVIAAVAKMFVTKNKPKLENFANVYAYGLLKGKGLRAMVMDVVGPSIDDYRKKRSSSFNYSGATAVRISMKMIDPIMQLHSAGYIHRDIKPANFCIGLDTNDDQVFMLDFGIAYRYVVDDKVGHQLIPFDAKKRLPFAGTLPFCSRACMMHRMLSRADDLECWLYTLFDLCDRHLLPWKRVRDFETVRGAKEVLFDYLDEGESYDKVYEKFRDFEGCAKLINDLKFTDEPDYRRLKKILIEEASKKGIDITQPYDWTTTTDSKESKKEPKMRSTTPRTAKTLLAGSRKE</sequence>
<evidence type="ECO:0000313" key="7">
    <source>
        <dbReference type="EMBL" id="KAK0406442.1"/>
    </source>
</evidence>
<dbReference type="SMART" id="SM00220">
    <property type="entry name" value="S_TKc"/>
    <property type="match status" value="1"/>
</dbReference>
<feature type="region of interest" description="Disordered" evidence="5">
    <location>
        <begin position="1"/>
        <end position="118"/>
    </location>
</feature>
<dbReference type="Gene3D" id="1.10.510.10">
    <property type="entry name" value="Transferase(Phosphotransferase) domain 1"/>
    <property type="match status" value="1"/>
</dbReference>
<keyword evidence="3 4" id="KW-0067">ATP-binding</keyword>
<feature type="binding site" evidence="4">
    <location>
        <position position="227"/>
    </location>
    <ligand>
        <name>ATP</name>
        <dbReference type="ChEBI" id="CHEBI:30616"/>
    </ligand>
</feature>
<feature type="compositionally biased region" description="Basic and acidic residues" evidence="5">
    <location>
        <begin position="502"/>
        <end position="512"/>
    </location>
</feature>
<feature type="compositionally biased region" description="Basic and acidic residues" evidence="5">
    <location>
        <begin position="51"/>
        <end position="66"/>
    </location>
</feature>
<dbReference type="AlphaFoldDB" id="A0AA39LQZ1"/>
<dbReference type="GO" id="GO:0004674">
    <property type="term" value="F:protein serine/threonine kinase activity"/>
    <property type="evidence" value="ECO:0007669"/>
    <property type="project" value="UniProtKB-EC"/>
</dbReference>
<dbReference type="Pfam" id="PF00069">
    <property type="entry name" value="Pkinase"/>
    <property type="match status" value="1"/>
</dbReference>
<evidence type="ECO:0000256" key="2">
    <source>
        <dbReference type="ARBA" id="ARBA00022741"/>
    </source>
</evidence>
<name>A0AA39LQZ1_9BILA</name>
<dbReference type="InterPro" id="IPR008271">
    <property type="entry name" value="Ser/Thr_kinase_AS"/>
</dbReference>
<dbReference type="InterPro" id="IPR017441">
    <property type="entry name" value="Protein_kinase_ATP_BS"/>
</dbReference>
<evidence type="ECO:0000259" key="6">
    <source>
        <dbReference type="PROSITE" id="PS50011"/>
    </source>
</evidence>
<keyword evidence="2 4" id="KW-0547">Nucleotide-binding</keyword>
<keyword evidence="8" id="KW-1185">Reference proteome</keyword>
<dbReference type="InterPro" id="IPR050235">
    <property type="entry name" value="CK1_Ser-Thr_kinase"/>
</dbReference>
<dbReference type="PROSITE" id="PS50011">
    <property type="entry name" value="PROTEIN_KINASE_DOM"/>
    <property type="match status" value="1"/>
</dbReference>
<evidence type="ECO:0000256" key="1">
    <source>
        <dbReference type="ARBA" id="ARBA00012513"/>
    </source>
</evidence>
<accession>A0AA39LQZ1</accession>
<protein>
    <recommendedName>
        <fullName evidence="1">non-specific serine/threonine protein kinase</fullName>
        <ecNumber evidence="1">2.7.11.1</ecNumber>
    </recommendedName>
</protein>
<feature type="compositionally biased region" description="Basic and acidic residues" evidence="5">
    <location>
        <begin position="76"/>
        <end position="91"/>
    </location>
</feature>
<dbReference type="SUPFAM" id="SSF56112">
    <property type="entry name" value="Protein kinase-like (PK-like)"/>
    <property type="match status" value="1"/>
</dbReference>
<reference evidence="7" key="1">
    <citation type="submission" date="2023-06" db="EMBL/GenBank/DDBJ databases">
        <title>Genomic analysis of the entomopathogenic nematode Steinernema hermaphroditum.</title>
        <authorList>
            <person name="Schwarz E.M."/>
            <person name="Heppert J.K."/>
            <person name="Baniya A."/>
            <person name="Schwartz H.T."/>
            <person name="Tan C.-H."/>
            <person name="Antoshechkin I."/>
            <person name="Sternberg P.W."/>
            <person name="Goodrich-Blair H."/>
            <person name="Dillman A.R."/>
        </authorList>
    </citation>
    <scope>NUCLEOTIDE SEQUENCE</scope>
    <source>
        <strain evidence="7">PS9179</strain>
        <tissue evidence="7">Whole animal</tissue>
    </source>
</reference>
<evidence type="ECO:0000256" key="4">
    <source>
        <dbReference type="PROSITE-ProRule" id="PRU10141"/>
    </source>
</evidence>
<dbReference type="GO" id="GO:0005524">
    <property type="term" value="F:ATP binding"/>
    <property type="evidence" value="ECO:0007669"/>
    <property type="project" value="UniProtKB-UniRule"/>
</dbReference>
<gene>
    <name evidence="7" type="ORF">QR680_018574</name>
</gene>
<dbReference type="PANTHER" id="PTHR11909">
    <property type="entry name" value="CASEIN KINASE-RELATED"/>
    <property type="match status" value="1"/>
</dbReference>
<organism evidence="7 8">
    <name type="scientific">Steinernema hermaphroditum</name>
    <dbReference type="NCBI Taxonomy" id="289476"/>
    <lineage>
        <taxon>Eukaryota</taxon>
        <taxon>Metazoa</taxon>
        <taxon>Ecdysozoa</taxon>
        <taxon>Nematoda</taxon>
        <taxon>Chromadorea</taxon>
        <taxon>Rhabditida</taxon>
        <taxon>Tylenchina</taxon>
        <taxon>Panagrolaimomorpha</taxon>
        <taxon>Strongyloidoidea</taxon>
        <taxon>Steinernematidae</taxon>
        <taxon>Steinernema</taxon>
    </lineage>
</organism>
<feature type="region of interest" description="Disordered" evidence="5">
    <location>
        <begin position="494"/>
        <end position="530"/>
    </location>
</feature>
<dbReference type="PROSITE" id="PS00107">
    <property type="entry name" value="PROTEIN_KINASE_ATP"/>
    <property type="match status" value="1"/>
</dbReference>
<dbReference type="Proteomes" id="UP001175271">
    <property type="component" value="Unassembled WGS sequence"/>
</dbReference>
<feature type="domain" description="Protein kinase" evidence="6">
    <location>
        <begin position="194"/>
        <end position="496"/>
    </location>
</feature>
<dbReference type="InterPro" id="IPR000719">
    <property type="entry name" value="Prot_kinase_dom"/>
</dbReference>